<evidence type="ECO:0000313" key="1">
    <source>
        <dbReference type="EMBL" id="KAI5076860.1"/>
    </source>
</evidence>
<comment type="caution">
    <text evidence="1">The sequence shown here is derived from an EMBL/GenBank/DDBJ whole genome shotgun (WGS) entry which is preliminary data.</text>
</comment>
<keyword evidence="2" id="KW-1185">Reference proteome</keyword>
<sequence>MLRMSEGCQARVWIEGMVDREGKGYRRAWWIVNRGCVRCLKEVTYTSEGFKISCLSTRGCSTPFHHCMCSSEGSEHDMVFLFALLKNMYLESLRLECPMVFHECEWQMCDNIMCARGYPLACSQTYHMCQ</sequence>
<accession>A0A9D4UZ88</accession>
<dbReference type="AlphaFoldDB" id="A0A9D4UZ88"/>
<proteinExistence type="predicted"/>
<dbReference type="Proteomes" id="UP000886520">
    <property type="component" value="Chromosome 8"/>
</dbReference>
<name>A0A9D4UZ88_ADICA</name>
<protein>
    <submittedName>
        <fullName evidence="1">Uncharacterized protein</fullName>
    </submittedName>
</protein>
<gene>
    <name evidence="1" type="ORF">GOP47_0008925</name>
</gene>
<dbReference type="EMBL" id="JABFUD020000008">
    <property type="protein sequence ID" value="KAI5076860.1"/>
    <property type="molecule type" value="Genomic_DNA"/>
</dbReference>
<reference evidence="1" key="1">
    <citation type="submission" date="2021-01" db="EMBL/GenBank/DDBJ databases">
        <title>Adiantum capillus-veneris genome.</title>
        <authorList>
            <person name="Fang Y."/>
            <person name="Liao Q."/>
        </authorList>
    </citation>
    <scope>NUCLEOTIDE SEQUENCE</scope>
    <source>
        <strain evidence="1">H3</strain>
        <tissue evidence="1">Leaf</tissue>
    </source>
</reference>
<evidence type="ECO:0000313" key="2">
    <source>
        <dbReference type="Proteomes" id="UP000886520"/>
    </source>
</evidence>
<organism evidence="1 2">
    <name type="scientific">Adiantum capillus-veneris</name>
    <name type="common">Maidenhair fern</name>
    <dbReference type="NCBI Taxonomy" id="13818"/>
    <lineage>
        <taxon>Eukaryota</taxon>
        <taxon>Viridiplantae</taxon>
        <taxon>Streptophyta</taxon>
        <taxon>Embryophyta</taxon>
        <taxon>Tracheophyta</taxon>
        <taxon>Polypodiopsida</taxon>
        <taxon>Polypodiidae</taxon>
        <taxon>Polypodiales</taxon>
        <taxon>Pteridineae</taxon>
        <taxon>Pteridaceae</taxon>
        <taxon>Vittarioideae</taxon>
        <taxon>Adiantum</taxon>
    </lineage>
</organism>